<dbReference type="GO" id="GO:0008233">
    <property type="term" value="F:peptidase activity"/>
    <property type="evidence" value="ECO:0007669"/>
    <property type="project" value="InterPro"/>
</dbReference>
<dbReference type="Pfam" id="PF03412">
    <property type="entry name" value="Peptidase_C39"/>
    <property type="match status" value="1"/>
</dbReference>
<dbReference type="GO" id="GO:0006508">
    <property type="term" value="P:proteolysis"/>
    <property type="evidence" value="ECO:0007669"/>
    <property type="project" value="InterPro"/>
</dbReference>
<evidence type="ECO:0000259" key="1">
    <source>
        <dbReference type="Pfam" id="PF03412"/>
    </source>
</evidence>
<sequence>MRAAVPSTGLLTRAPSRAGARARAPATALTLALVLLLGGCASTPPQLSALESKWPAQLPPRADLSAATPFIAQDDYECGPAALAMLLRSVGRTATVEQLKPQVFLPGRKGSLQTEMLVATRRQGLPAYVLPPRLDALLAEVAAGHPVIVFQNLSLDVAPVWHYAVAVGYDRERRTILLHSGKTARQEMELPVFERTWARGDHWAMTTLPLEQMPATLDGAQTGAALAALERLNAPAARKGYESALARWPGEPVLLMGAGNTAYAAKDRRAAAKAYGRLTDVRPDIPDGWNNLAQVLMEQGQRFKASLAIERAVALGGPRLDQYKALQKKITTGM</sequence>
<reference evidence="2 3" key="1">
    <citation type="journal article" date="2008" name="Int. J. Syst. Evol. Microbiol.">
        <title>Description of Roseateles aquatilis sp. nov. and Roseateles terrae sp. nov., in the class Betaproteobacteria, and emended description of the genus Roseateles.</title>
        <authorList>
            <person name="Gomila M."/>
            <person name="Bowien B."/>
            <person name="Falsen E."/>
            <person name="Moore E.R."/>
            <person name="Lalucat J."/>
        </authorList>
    </citation>
    <scope>NUCLEOTIDE SEQUENCE [LARGE SCALE GENOMIC DNA]</scope>
    <source>
        <strain evidence="2 3">CCUG 48205</strain>
    </source>
</reference>
<dbReference type="GO" id="GO:0016020">
    <property type="term" value="C:membrane"/>
    <property type="evidence" value="ECO:0007669"/>
    <property type="project" value="InterPro"/>
</dbReference>
<dbReference type="Proteomes" id="UP000197468">
    <property type="component" value="Unassembled WGS sequence"/>
</dbReference>
<organism evidence="2 3">
    <name type="scientific">Roseateles aquatilis</name>
    <dbReference type="NCBI Taxonomy" id="431061"/>
    <lineage>
        <taxon>Bacteria</taxon>
        <taxon>Pseudomonadati</taxon>
        <taxon>Pseudomonadota</taxon>
        <taxon>Betaproteobacteria</taxon>
        <taxon>Burkholderiales</taxon>
        <taxon>Sphaerotilaceae</taxon>
        <taxon>Roseateles</taxon>
    </lineage>
</organism>
<dbReference type="SUPFAM" id="SSF48452">
    <property type="entry name" value="TPR-like"/>
    <property type="match status" value="1"/>
</dbReference>
<dbReference type="EMBL" id="NIOF01000012">
    <property type="protein sequence ID" value="OWQ85726.1"/>
    <property type="molecule type" value="Genomic_DNA"/>
</dbReference>
<keyword evidence="3" id="KW-1185">Reference proteome</keyword>
<evidence type="ECO:0000313" key="2">
    <source>
        <dbReference type="EMBL" id="OWQ85726.1"/>
    </source>
</evidence>
<dbReference type="AlphaFoldDB" id="A0A246IZH4"/>
<dbReference type="Gene3D" id="1.25.40.10">
    <property type="entry name" value="Tetratricopeptide repeat domain"/>
    <property type="match status" value="1"/>
</dbReference>
<name>A0A246IZH4_9BURK</name>
<dbReference type="Gene3D" id="3.90.70.10">
    <property type="entry name" value="Cysteine proteinases"/>
    <property type="match status" value="1"/>
</dbReference>
<dbReference type="RefSeq" id="WP_088387029.1">
    <property type="nucleotide sequence ID" value="NZ_NIOF01000012.1"/>
</dbReference>
<dbReference type="InterPro" id="IPR039563">
    <property type="entry name" value="Peptidase_C39_single_dom"/>
</dbReference>
<evidence type="ECO:0000313" key="3">
    <source>
        <dbReference type="Proteomes" id="UP000197468"/>
    </source>
</evidence>
<feature type="domain" description="Peptidase C39" evidence="1">
    <location>
        <begin position="73"/>
        <end position="198"/>
    </location>
</feature>
<proteinExistence type="predicted"/>
<accession>A0A246IZH4</accession>
<dbReference type="NCBIfam" id="NF033920">
    <property type="entry name" value="C39_PA2778_fam"/>
    <property type="match status" value="1"/>
</dbReference>
<protein>
    <recommendedName>
        <fullName evidence="1">Peptidase C39 domain-containing protein</fullName>
    </recommendedName>
</protein>
<dbReference type="OrthoDB" id="9814129at2"/>
<dbReference type="InterPro" id="IPR005074">
    <property type="entry name" value="Peptidase_C39"/>
</dbReference>
<gene>
    <name evidence="2" type="ORF">CDN99_21870</name>
</gene>
<dbReference type="InterPro" id="IPR011990">
    <property type="entry name" value="TPR-like_helical_dom_sf"/>
</dbReference>
<dbReference type="CDD" id="cd02549">
    <property type="entry name" value="Peptidase_C39A"/>
    <property type="match status" value="1"/>
</dbReference>
<dbReference type="GO" id="GO:0005524">
    <property type="term" value="F:ATP binding"/>
    <property type="evidence" value="ECO:0007669"/>
    <property type="project" value="InterPro"/>
</dbReference>
<comment type="caution">
    <text evidence="2">The sequence shown here is derived from an EMBL/GenBank/DDBJ whole genome shotgun (WGS) entry which is preliminary data.</text>
</comment>